<name>A0A9W6NLM1_9ACTN</name>
<protein>
    <submittedName>
        <fullName evidence="2">Uncharacterized protein</fullName>
    </submittedName>
</protein>
<evidence type="ECO:0000256" key="1">
    <source>
        <dbReference type="SAM" id="MobiDB-lite"/>
    </source>
</evidence>
<gene>
    <name evidence="2" type="ORF">GCM10017581_030570</name>
</gene>
<dbReference type="EMBL" id="BSFP01000014">
    <property type="protein sequence ID" value="GLL01316.1"/>
    <property type="molecule type" value="Genomic_DNA"/>
</dbReference>
<accession>A0A9W6NLM1</accession>
<comment type="caution">
    <text evidence="2">The sequence shown here is derived from an EMBL/GenBank/DDBJ whole genome shotgun (WGS) entry which is preliminary data.</text>
</comment>
<dbReference type="RefSeq" id="WP_379993124.1">
    <property type="nucleotide sequence ID" value="NZ_BAAAXA010000003.1"/>
</dbReference>
<dbReference type="AlphaFoldDB" id="A0A9W6NLM1"/>
<feature type="compositionally biased region" description="Basic and acidic residues" evidence="1">
    <location>
        <begin position="27"/>
        <end position="46"/>
    </location>
</feature>
<reference evidence="2" key="2">
    <citation type="submission" date="2023-01" db="EMBL/GenBank/DDBJ databases">
        <authorList>
            <person name="Sun Q."/>
            <person name="Evtushenko L."/>
        </authorList>
    </citation>
    <scope>NUCLEOTIDE SEQUENCE</scope>
    <source>
        <strain evidence="2">VKM Ac-1321</strain>
    </source>
</reference>
<reference evidence="2" key="1">
    <citation type="journal article" date="2014" name="Int. J. Syst. Evol. Microbiol.">
        <title>Complete genome sequence of Corynebacterium casei LMG S-19264T (=DSM 44701T), isolated from a smear-ripened cheese.</title>
        <authorList>
            <consortium name="US DOE Joint Genome Institute (JGI-PGF)"/>
            <person name="Walter F."/>
            <person name="Albersmeier A."/>
            <person name="Kalinowski J."/>
            <person name="Ruckert C."/>
        </authorList>
    </citation>
    <scope>NUCLEOTIDE SEQUENCE</scope>
    <source>
        <strain evidence="2">VKM Ac-1321</strain>
    </source>
</reference>
<evidence type="ECO:0000313" key="2">
    <source>
        <dbReference type="EMBL" id="GLL01316.1"/>
    </source>
</evidence>
<feature type="region of interest" description="Disordered" evidence="1">
    <location>
        <begin position="19"/>
        <end position="49"/>
    </location>
</feature>
<dbReference type="Proteomes" id="UP001143480">
    <property type="component" value="Unassembled WGS sequence"/>
</dbReference>
<evidence type="ECO:0000313" key="3">
    <source>
        <dbReference type="Proteomes" id="UP001143480"/>
    </source>
</evidence>
<sequence>MIDLDTSLKEQFLDVSVRQVVPQVQPDGDHEDAGRKSEPGERRPRWQDQTPRFEYFSTSPLKRARPGNAQRNWPYCYAPLA</sequence>
<proteinExistence type="predicted"/>
<organism evidence="2 3">
    <name type="scientific">Dactylosporangium matsuzakiense</name>
    <dbReference type="NCBI Taxonomy" id="53360"/>
    <lineage>
        <taxon>Bacteria</taxon>
        <taxon>Bacillati</taxon>
        <taxon>Actinomycetota</taxon>
        <taxon>Actinomycetes</taxon>
        <taxon>Micromonosporales</taxon>
        <taxon>Micromonosporaceae</taxon>
        <taxon>Dactylosporangium</taxon>
    </lineage>
</organism>
<keyword evidence="3" id="KW-1185">Reference proteome</keyword>